<accession>A0AAD1X7H2</accession>
<feature type="region of interest" description="Disordered" evidence="3">
    <location>
        <begin position="1"/>
        <end position="29"/>
    </location>
</feature>
<dbReference type="CDD" id="cd00030">
    <property type="entry name" value="C2"/>
    <property type="match status" value="1"/>
</dbReference>
<keyword evidence="7" id="KW-1185">Reference proteome</keyword>
<dbReference type="PANTHER" id="PTHR45911">
    <property type="entry name" value="C2 DOMAIN-CONTAINING PROTEIN"/>
    <property type="match status" value="1"/>
</dbReference>
<dbReference type="Gene3D" id="2.60.40.150">
    <property type="entry name" value="C2 domain"/>
    <property type="match status" value="1"/>
</dbReference>
<keyword evidence="4" id="KW-1133">Transmembrane helix</keyword>
<dbReference type="EMBL" id="CAMPGE010004869">
    <property type="protein sequence ID" value="CAI2363719.1"/>
    <property type="molecule type" value="Genomic_DNA"/>
</dbReference>
<proteinExistence type="predicted"/>
<comment type="caution">
    <text evidence="6">The sequence shown here is derived from an EMBL/GenBank/DDBJ whole genome shotgun (WGS) entry which is preliminary data.</text>
</comment>
<dbReference type="Proteomes" id="UP001295684">
    <property type="component" value="Unassembled WGS sequence"/>
</dbReference>
<dbReference type="Pfam" id="PF00168">
    <property type="entry name" value="C2"/>
    <property type="match status" value="1"/>
</dbReference>
<name>A0AAD1X7H2_EUPCR</name>
<feature type="transmembrane region" description="Helical" evidence="4">
    <location>
        <begin position="456"/>
        <end position="476"/>
    </location>
</feature>
<dbReference type="PROSITE" id="PS50004">
    <property type="entry name" value="C2"/>
    <property type="match status" value="1"/>
</dbReference>
<evidence type="ECO:0000256" key="2">
    <source>
        <dbReference type="ARBA" id="ARBA00022837"/>
    </source>
</evidence>
<keyword evidence="1" id="KW-0479">Metal-binding</keyword>
<evidence type="ECO:0000256" key="1">
    <source>
        <dbReference type="ARBA" id="ARBA00022723"/>
    </source>
</evidence>
<reference evidence="6" key="1">
    <citation type="submission" date="2023-07" db="EMBL/GenBank/DDBJ databases">
        <authorList>
            <consortium name="AG Swart"/>
            <person name="Singh M."/>
            <person name="Singh A."/>
            <person name="Seah K."/>
            <person name="Emmerich C."/>
        </authorList>
    </citation>
    <scope>NUCLEOTIDE SEQUENCE</scope>
    <source>
        <strain evidence="6">DP1</strain>
    </source>
</reference>
<dbReference type="SUPFAM" id="SSF49562">
    <property type="entry name" value="C2 domain (Calcium/lipid-binding domain, CaLB)"/>
    <property type="match status" value="1"/>
</dbReference>
<keyword evidence="4" id="KW-0812">Transmembrane</keyword>
<dbReference type="GO" id="GO:0046872">
    <property type="term" value="F:metal ion binding"/>
    <property type="evidence" value="ECO:0007669"/>
    <property type="project" value="UniProtKB-KW"/>
</dbReference>
<evidence type="ECO:0000313" key="6">
    <source>
        <dbReference type="EMBL" id="CAI2363719.1"/>
    </source>
</evidence>
<keyword evidence="4" id="KW-0472">Membrane</keyword>
<evidence type="ECO:0000256" key="4">
    <source>
        <dbReference type="SAM" id="Phobius"/>
    </source>
</evidence>
<dbReference type="InterPro" id="IPR000008">
    <property type="entry name" value="C2_dom"/>
</dbReference>
<dbReference type="AlphaFoldDB" id="A0AAD1X7H2"/>
<gene>
    <name evidence="6" type="ORF">ECRASSUSDP1_LOCUS5056</name>
</gene>
<evidence type="ECO:0000256" key="3">
    <source>
        <dbReference type="SAM" id="MobiDB-lite"/>
    </source>
</evidence>
<keyword evidence="2" id="KW-0106">Calcium</keyword>
<feature type="domain" description="C2" evidence="5">
    <location>
        <begin position="144"/>
        <end position="261"/>
    </location>
</feature>
<feature type="transmembrane region" description="Helical" evidence="4">
    <location>
        <begin position="496"/>
        <end position="516"/>
    </location>
</feature>
<dbReference type="SMART" id="SM00239">
    <property type="entry name" value="C2"/>
    <property type="match status" value="1"/>
</dbReference>
<protein>
    <recommendedName>
        <fullName evidence="5">C2 domain-containing protein</fullName>
    </recommendedName>
</protein>
<feature type="compositionally biased region" description="Polar residues" evidence="3">
    <location>
        <begin position="8"/>
        <end position="23"/>
    </location>
</feature>
<evidence type="ECO:0000313" key="7">
    <source>
        <dbReference type="Proteomes" id="UP001295684"/>
    </source>
</evidence>
<sequence length="528" mass="61746">MKPFEFSHPQSDGGNRFSATSGYVDQEGRNSEVKGNMILEKKQRLLEDFGKEEGFQDQDLLSREQVRSILNKKLRNEGKVFDDELIDAIFSDKSSINRDIEGRISKRDLCDAYIEIENYFCDNIGKCNYKILELKNIKSEYEAQLREVAQTEVANQHGIMEKSTLTVTVIEARYIKLTDYDSQGDLYVVIECGSQSSQTQHKEGMKTPIWDESFTFDIVNGKEEIRVSVMDRNMMKQDSVVGVLYIPIQTLSDQQKVEDWFNLEDPQGGYGESNGRIRLQLWWVYSKTKLIEDRIVQTDEDIEKIYSDKSYYTTKVTQLREPFPWIENITQNQSSNFSTIKGHSANDYSIATYKSDESEDEEMKVNPIVQAINKVFPVERAVAKGVDNTFDNFSTEILGLRSTPWFKMMQWSAIIYNILTLCSCFMRTDFVNLSACVLICFSISKVDILKRWQFRLIVYSLLVSWIADLIWLIMHTSPWWRRVRYDGDVELSIRRFVVIISFLSFLFRIFVIIIFWKFSLYHRKRMSI</sequence>
<evidence type="ECO:0000259" key="5">
    <source>
        <dbReference type="PROSITE" id="PS50004"/>
    </source>
</evidence>
<organism evidence="6 7">
    <name type="scientific">Euplotes crassus</name>
    <dbReference type="NCBI Taxonomy" id="5936"/>
    <lineage>
        <taxon>Eukaryota</taxon>
        <taxon>Sar</taxon>
        <taxon>Alveolata</taxon>
        <taxon>Ciliophora</taxon>
        <taxon>Intramacronucleata</taxon>
        <taxon>Spirotrichea</taxon>
        <taxon>Hypotrichia</taxon>
        <taxon>Euplotida</taxon>
        <taxon>Euplotidae</taxon>
        <taxon>Moneuplotes</taxon>
    </lineage>
</organism>
<dbReference type="InterPro" id="IPR035892">
    <property type="entry name" value="C2_domain_sf"/>
</dbReference>